<feature type="domain" description="Guanylate cyclase" evidence="1">
    <location>
        <begin position="1"/>
        <end position="153"/>
    </location>
</feature>
<name>X0X8K8_9ZZZZ</name>
<accession>X0X8K8</accession>
<dbReference type="InterPro" id="IPR001054">
    <property type="entry name" value="A/G_cyclase"/>
</dbReference>
<evidence type="ECO:0000259" key="1">
    <source>
        <dbReference type="PROSITE" id="PS50125"/>
    </source>
</evidence>
<dbReference type="PROSITE" id="PS50125">
    <property type="entry name" value="GUANYLATE_CYCLASE_2"/>
    <property type="match status" value="1"/>
</dbReference>
<dbReference type="GO" id="GO:0009190">
    <property type="term" value="P:cyclic nucleotide biosynthetic process"/>
    <property type="evidence" value="ECO:0007669"/>
    <property type="project" value="InterPro"/>
</dbReference>
<reference evidence="2" key="1">
    <citation type="journal article" date="2014" name="Front. Microbiol.">
        <title>High frequency of phylogenetically diverse reductive dehalogenase-homologous genes in deep subseafloor sedimentary metagenomes.</title>
        <authorList>
            <person name="Kawai M."/>
            <person name="Futagami T."/>
            <person name="Toyoda A."/>
            <person name="Takaki Y."/>
            <person name="Nishi S."/>
            <person name="Hori S."/>
            <person name="Arai W."/>
            <person name="Tsubouchi T."/>
            <person name="Morono Y."/>
            <person name="Uchiyama I."/>
            <person name="Ito T."/>
            <person name="Fujiyama A."/>
            <person name="Inagaki F."/>
            <person name="Takami H."/>
        </authorList>
    </citation>
    <scope>NUCLEOTIDE SEQUENCE</scope>
    <source>
        <strain evidence="2">Expedition CK06-06</strain>
    </source>
</reference>
<dbReference type="SUPFAM" id="SSF55073">
    <property type="entry name" value="Nucleotide cyclase"/>
    <property type="match status" value="1"/>
</dbReference>
<dbReference type="GO" id="GO:0035556">
    <property type="term" value="P:intracellular signal transduction"/>
    <property type="evidence" value="ECO:0007669"/>
    <property type="project" value="InterPro"/>
</dbReference>
<sequence>MLADVTDSTHFFWELAQAGKSNPKALFDTSCIYSKNMEDIFNMMKRPKDGIISYLGNTMGDGFILIGKHGHGANHIRRDAPRVLKLAKYVKQECDQRLSQAKQKISNVLERYGAPRELPEMETKISLHHGYIVTIMKSRRFFGDTVNYCARVASASFKNWNDGIVLTKDFLNIIPFTLRNKVTTKEKVEITIPYPTKKA</sequence>
<gene>
    <name evidence="2" type="ORF">S01H1_66735</name>
</gene>
<proteinExistence type="predicted"/>
<evidence type="ECO:0000313" key="2">
    <source>
        <dbReference type="EMBL" id="GAG32968.1"/>
    </source>
</evidence>
<dbReference type="EMBL" id="BARS01044141">
    <property type="protein sequence ID" value="GAG32968.1"/>
    <property type="molecule type" value="Genomic_DNA"/>
</dbReference>
<dbReference type="InterPro" id="IPR029787">
    <property type="entry name" value="Nucleotide_cyclase"/>
</dbReference>
<organism evidence="2">
    <name type="scientific">marine sediment metagenome</name>
    <dbReference type="NCBI Taxonomy" id="412755"/>
    <lineage>
        <taxon>unclassified sequences</taxon>
        <taxon>metagenomes</taxon>
        <taxon>ecological metagenomes</taxon>
    </lineage>
</organism>
<feature type="non-terminal residue" evidence="2">
    <location>
        <position position="199"/>
    </location>
</feature>
<protein>
    <recommendedName>
        <fullName evidence="1">Guanylate cyclase domain-containing protein</fullName>
    </recommendedName>
</protein>
<dbReference type="AlphaFoldDB" id="X0X8K8"/>
<comment type="caution">
    <text evidence="2">The sequence shown here is derived from an EMBL/GenBank/DDBJ whole genome shotgun (WGS) entry which is preliminary data.</text>
</comment>
<dbReference type="Gene3D" id="3.30.70.1230">
    <property type="entry name" value="Nucleotide cyclase"/>
    <property type="match status" value="1"/>
</dbReference>